<organism evidence="2 3">
    <name type="scientific">Glomerella acutata</name>
    <name type="common">Colletotrichum acutatum</name>
    <dbReference type="NCBI Taxonomy" id="27357"/>
    <lineage>
        <taxon>Eukaryota</taxon>
        <taxon>Fungi</taxon>
        <taxon>Dikarya</taxon>
        <taxon>Ascomycota</taxon>
        <taxon>Pezizomycotina</taxon>
        <taxon>Sordariomycetes</taxon>
        <taxon>Hypocreomycetidae</taxon>
        <taxon>Glomerellales</taxon>
        <taxon>Glomerellaceae</taxon>
        <taxon>Colletotrichum</taxon>
        <taxon>Colletotrichum acutatum species complex</taxon>
    </lineage>
</organism>
<protein>
    <submittedName>
        <fullName evidence="2">Uncharacterized protein</fullName>
    </submittedName>
</protein>
<evidence type="ECO:0000313" key="3">
    <source>
        <dbReference type="Proteomes" id="UP001244207"/>
    </source>
</evidence>
<dbReference type="EMBL" id="JAHMHS010000138">
    <property type="protein sequence ID" value="KAK1713387.1"/>
    <property type="molecule type" value="Genomic_DNA"/>
</dbReference>
<proteinExistence type="predicted"/>
<feature type="region of interest" description="Disordered" evidence="1">
    <location>
        <begin position="1"/>
        <end position="64"/>
    </location>
</feature>
<dbReference type="AlphaFoldDB" id="A0AAD8UBH5"/>
<accession>A0AAD8UBH5</accession>
<dbReference type="Proteomes" id="UP001244207">
    <property type="component" value="Unassembled WGS sequence"/>
</dbReference>
<name>A0AAD8UBH5_GLOAC</name>
<dbReference type="GeneID" id="85394763"/>
<evidence type="ECO:0000256" key="1">
    <source>
        <dbReference type="SAM" id="MobiDB-lite"/>
    </source>
</evidence>
<feature type="compositionally biased region" description="Polar residues" evidence="1">
    <location>
        <begin position="248"/>
        <end position="258"/>
    </location>
</feature>
<gene>
    <name evidence="2" type="ORF">BDZ83DRAFT_656290</name>
</gene>
<evidence type="ECO:0000313" key="2">
    <source>
        <dbReference type="EMBL" id="KAK1713387.1"/>
    </source>
</evidence>
<keyword evidence="3" id="KW-1185">Reference proteome</keyword>
<sequence length="258" mass="28134">MTEWVGQSPGLGAANAGSGSCHAIDVGAGKSLRQSRSRETWDNAPVQQSRRSHPREPPGTPNFSLWPVDVPISARRSFALFRGPPKAADFQVSVGVHDVLSRLAGAEIQREQTHAVASRFTLLAELAKDCEFVESGKREGQDLKLAWLALAHYIGEDGWGGHGRMGVDKKLQQMNTPRRGFTYLAELAKSWEFGKIVRQPDRKIRACQPLTARRADALVQETCPTPPDDAGLSSAVPRAPSAEPDSALRQSQPDAPRR</sequence>
<reference evidence="2" key="1">
    <citation type="submission" date="2021-12" db="EMBL/GenBank/DDBJ databases">
        <title>Comparative genomics, transcriptomics and evolutionary studies reveal genomic signatures of adaptation to plant cell wall in hemibiotrophic fungi.</title>
        <authorList>
            <consortium name="DOE Joint Genome Institute"/>
            <person name="Baroncelli R."/>
            <person name="Diaz J.F."/>
            <person name="Benocci T."/>
            <person name="Peng M."/>
            <person name="Battaglia E."/>
            <person name="Haridas S."/>
            <person name="Andreopoulos W."/>
            <person name="Labutti K."/>
            <person name="Pangilinan J."/>
            <person name="Floch G.L."/>
            <person name="Makela M.R."/>
            <person name="Henrissat B."/>
            <person name="Grigoriev I.V."/>
            <person name="Crouch J.A."/>
            <person name="De Vries R.P."/>
            <person name="Sukno S.A."/>
            <person name="Thon M.R."/>
        </authorList>
    </citation>
    <scope>NUCLEOTIDE SEQUENCE</scope>
    <source>
        <strain evidence="2">CBS 112980</strain>
    </source>
</reference>
<dbReference type="RefSeq" id="XP_060359713.1">
    <property type="nucleotide sequence ID" value="XM_060510864.1"/>
</dbReference>
<comment type="caution">
    <text evidence="2">The sequence shown here is derived from an EMBL/GenBank/DDBJ whole genome shotgun (WGS) entry which is preliminary data.</text>
</comment>
<feature type="region of interest" description="Disordered" evidence="1">
    <location>
        <begin position="218"/>
        <end position="258"/>
    </location>
</feature>